<comment type="caution">
    <text evidence="8">The sequence shown here is derived from an EMBL/GenBank/DDBJ whole genome shotgun (WGS) entry which is preliminary data.</text>
</comment>
<dbReference type="InterPro" id="IPR052631">
    <property type="entry name" value="Paired_homeobox_Bicoid"/>
</dbReference>
<dbReference type="EMBL" id="JMKJ01000055">
    <property type="protein sequence ID" value="KGG52620.1"/>
    <property type="molecule type" value="Genomic_DNA"/>
</dbReference>
<feature type="region of interest" description="Disordered" evidence="6">
    <location>
        <begin position="89"/>
        <end position="178"/>
    </location>
</feature>
<proteinExistence type="predicted"/>
<feature type="compositionally biased region" description="Low complexity" evidence="6">
    <location>
        <begin position="157"/>
        <end position="167"/>
    </location>
</feature>
<accession>A0A098VUI8</accession>
<dbReference type="OrthoDB" id="6159439at2759"/>
<dbReference type="InterPro" id="IPR001356">
    <property type="entry name" value="HD"/>
</dbReference>
<evidence type="ECO:0000256" key="2">
    <source>
        <dbReference type="ARBA" id="ARBA00023155"/>
    </source>
</evidence>
<evidence type="ECO:0000313" key="8">
    <source>
        <dbReference type="EMBL" id="KGG52620.1"/>
    </source>
</evidence>
<dbReference type="GeneID" id="25258484"/>
<organism evidence="8 9">
    <name type="scientific">Mitosporidium daphniae</name>
    <dbReference type="NCBI Taxonomy" id="1485682"/>
    <lineage>
        <taxon>Eukaryota</taxon>
        <taxon>Fungi</taxon>
        <taxon>Fungi incertae sedis</taxon>
        <taxon>Microsporidia</taxon>
        <taxon>Mitosporidium</taxon>
    </lineage>
</organism>
<dbReference type="GO" id="GO:0000981">
    <property type="term" value="F:DNA-binding transcription factor activity, RNA polymerase II-specific"/>
    <property type="evidence" value="ECO:0007669"/>
    <property type="project" value="InterPro"/>
</dbReference>
<evidence type="ECO:0000256" key="5">
    <source>
        <dbReference type="RuleBase" id="RU000682"/>
    </source>
</evidence>
<keyword evidence="3 4" id="KW-0539">Nucleus</keyword>
<evidence type="ECO:0000256" key="6">
    <source>
        <dbReference type="SAM" id="MobiDB-lite"/>
    </source>
</evidence>
<dbReference type="Pfam" id="PF00046">
    <property type="entry name" value="Homeodomain"/>
    <property type="match status" value="1"/>
</dbReference>
<evidence type="ECO:0000259" key="7">
    <source>
        <dbReference type="PROSITE" id="PS50071"/>
    </source>
</evidence>
<dbReference type="SUPFAM" id="SSF46689">
    <property type="entry name" value="Homeodomain-like"/>
    <property type="match status" value="1"/>
</dbReference>
<dbReference type="RefSeq" id="XP_013239082.1">
    <property type="nucleotide sequence ID" value="XM_013383628.1"/>
</dbReference>
<dbReference type="VEuPathDB" id="MicrosporidiaDB:DI09_14p30"/>
<dbReference type="SMART" id="SM00389">
    <property type="entry name" value="HOX"/>
    <property type="match status" value="1"/>
</dbReference>
<keyword evidence="9" id="KW-1185">Reference proteome</keyword>
<dbReference type="InterPro" id="IPR017970">
    <property type="entry name" value="Homeobox_CS"/>
</dbReference>
<dbReference type="PROSITE" id="PS50071">
    <property type="entry name" value="HOMEOBOX_2"/>
    <property type="match status" value="1"/>
</dbReference>
<evidence type="ECO:0000256" key="4">
    <source>
        <dbReference type="PROSITE-ProRule" id="PRU00108"/>
    </source>
</evidence>
<dbReference type="PROSITE" id="PS00027">
    <property type="entry name" value="HOMEOBOX_1"/>
    <property type="match status" value="1"/>
</dbReference>
<name>A0A098VUI8_9MICR</name>
<reference evidence="8 9" key="1">
    <citation type="submission" date="2014-04" db="EMBL/GenBank/DDBJ databases">
        <title>A new species of microsporidia sheds light on the evolution of extreme parasitism.</title>
        <authorList>
            <person name="Haag K.L."/>
            <person name="James T.Y."/>
            <person name="Larsson R."/>
            <person name="Schaer T.M."/>
            <person name="Refardt D."/>
            <person name="Pombert J.-F."/>
            <person name="Ebert D."/>
        </authorList>
    </citation>
    <scope>NUCLEOTIDE SEQUENCE [LARGE SCALE GENOMIC DNA]</scope>
    <source>
        <strain evidence="8 9">UGP3</strain>
        <tissue evidence="8">Spores</tissue>
    </source>
</reference>
<dbReference type="PANTHER" id="PTHR46255:SF3">
    <property type="entry name" value="HOMEOBOX DOMAIN-CONTAINING PROTEIN"/>
    <property type="match status" value="1"/>
</dbReference>
<gene>
    <name evidence="8" type="ORF">DI09_14p30</name>
</gene>
<keyword evidence="2 4" id="KW-0371">Homeobox</keyword>
<dbReference type="Proteomes" id="UP000029725">
    <property type="component" value="Unassembled WGS sequence"/>
</dbReference>
<comment type="subcellular location">
    <subcellularLocation>
        <location evidence="4 5">Nucleus</location>
    </subcellularLocation>
</comment>
<feature type="DNA-binding region" description="Homeobox" evidence="4">
    <location>
        <begin position="170"/>
        <end position="229"/>
    </location>
</feature>
<dbReference type="Gene3D" id="1.10.10.60">
    <property type="entry name" value="Homeodomain-like"/>
    <property type="match status" value="1"/>
</dbReference>
<feature type="domain" description="Homeobox" evidence="7">
    <location>
        <begin position="168"/>
        <end position="228"/>
    </location>
</feature>
<evidence type="ECO:0000313" key="9">
    <source>
        <dbReference type="Proteomes" id="UP000029725"/>
    </source>
</evidence>
<evidence type="ECO:0000256" key="3">
    <source>
        <dbReference type="ARBA" id="ARBA00023242"/>
    </source>
</evidence>
<dbReference type="GO" id="GO:0005634">
    <property type="term" value="C:nucleus"/>
    <property type="evidence" value="ECO:0007669"/>
    <property type="project" value="UniProtKB-SubCell"/>
</dbReference>
<dbReference type="PANTHER" id="PTHR46255">
    <property type="entry name" value="SHORT STATURE HOMEOBOX"/>
    <property type="match status" value="1"/>
</dbReference>
<evidence type="ECO:0000256" key="1">
    <source>
        <dbReference type="ARBA" id="ARBA00023125"/>
    </source>
</evidence>
<feature type="region of interest" description="Disordered" evidence="6">
    <location>
        <begin position="227"/>
        <end position="263"/>
    </location>
</feature>
<sequence length="461" mass="50760">MSAETNFLAEQIVKSPDASIFQPSLESSGQVGVFNAKVSGQHEESRFDSLSKCGYPSGDYLSRPKTGSIIRSPKEAGYDVGADSINISSFTTSDAPSMEEPNEASHFDDASSDLSGDLAEGDFPDFSVPKRPCSSLDSSPADSESKISLDEGSPSLSISRSTHGSPSRSRRRSRTVMTPSQTRILLAVLDETYFPTNEQREQLSKILQIPQRTIQVWFQNQRQKAKQFGKVTGSPSTSASHSPSSPSPSLIRPSGFHSGVPITPYHHSTASHVNAFSNGQRPILLYGRSPIAPTEQLFYSNEYSVKFPISSEAPIRKRTLPVQSSSGSWDTLSWKYNAPNSNNSIDHQTRRSPFDSYKGYRSASLPISSGYPNNQSVYYSSERKPNPNSVKTEPDVSPNISLSNLLQSTSLMKKDGQECREHSRSDSQTRPPEEFQTKVLEKFKEEEDQLELPSLLLALRG</sequence>
<keyword evidence="1 4" id="KW-0238">DNA-binding</keyword>
<feature type="region of interest" description="Disordered" evidence="6">
    <location>
        <begin position="374"/>
        <end position="401"/>
    </location>
</feature>
<dbReference type="CDD" id="cd00086">
    <property type="entry name" value="homeodomain"/>
    <property type="match status" value="1"/>
</dbReference>
<dbReference type="HOGENOM" id="CLU_593237_0_0_1"/>
<feature type="region of interest" description="Disordered" evidence="6">
    <location>
        <begin position="415"/>
        <end position="434"/>
    </location>
</feature>
<protein>
    <recommendedName>
        <fullName evidence="7">Homeobox domain-containing protein</fullName>
    </recommendedName>
</protein>
<dbReference type="AlphaFoldDB" id="A0A098VUI8"/>
<feature type="compositionally biased region" description="Low complexity" evidence="6">
    <location>
        <begin position="234"/>
        <end position="254"/>
    </location>
</feature>
<dbReference type="GO" id="GO:1990837">
    <property type="term" value="F:sequence-specific double-stranded DNA binding"/>
    <property type="evidence" value="ECO:0007669"/>
    <property type="project" value="TreeGrafter"/>
</dbReference>
<dbReference type="InterPro" id="IPR009057">
    <property type="entry name" value="Homeodomain-like_sf"/>
</dbReference>